<dbReference type="AlphaFoldDB" id="A0A7W7L2G7"/>
<keyword evidence="6 9" id="KW-0238">DNA-binding</keyword>
<dbReference type="PANTHER" id="PTHR45526">
    <property type="entry name" value="TRANSCRIPTIONAL REGULATORY PROTEIN DPIA"/>
    <property type="match status" value="1"/>
</dbReference>
<evidence type="ECO:0000256" key="8">
    <source>
        <dbReference type="ARBA" id="ARBA00023163"/>
    </source>
</evidence>
<dbReference type="InterPro" id="IPR011006">
    <property type="entry name" value="CheY-like_superfamily"/>
</dbReference>
<dbReference type="Proteomes" id="UP000560081">
    <property type="component" value="Unassembled WGS sequence"/>
</dbReference>
<dbReference type="Gene3D" id="3.40.50.2300">
    <property type="match status" value="1"/>
</dbReference>
<accession>A0A7W7L2G7</accession>
<dbReference type="Pfam" id="PF09339">
    <property type="entry name" value="HTH_IclR"/>
    <property type="match status" value="1"/>
</dbReference>
<organism evidence="12 13">
    <name type="scientific">Micrococcus flavus</name>
    <dbReference type="NCBI Taxonomy" id="384602"/>
    <lineage>
        <taxon>Bacteria</taxon>
        <taxon>Bacillati</taxon>
        <taxon>Actinomycetota</taxon>
        <taxon>Actinomycetes</taxon>
        <taxon>Micrococcales</taxon>
        <taxon>Micrococcaceae</taxon>
        <taxon>Micrococcus</taxon>
    </lineage>
</organism>
<dbReference type="GO" id="GO:0003700">
    <property type="term" value="F:DNA-binding transcription factor activity"/>
    <property type="evidence" value="ECO:0007669"/>
    <property type="project" value="InterPro"/>
</dbReference>
<dbReference type="SUPFAM" id="SSF46785">
    <property type="entry name" value="Winged helix' DNA-binding domain"/>
    <property type="match status" value="1"/>
</dbReference>
<dbReference type="InterPro" id="IPR036388">
    <property type="entry name" value="WH-like_DNA-bd_sf"/>
</dbReference>
<dbReference type="PROSITE" id="PS50110">
    <property type="entry name" value="RESPONSE_REGULATORY"/>
    <property type="match status" value="1"/>
</dbReference>
<sequence>MEDEDVTAALYADHVSRLPGFSPAGRAASVDEARRLVAAALRRDGRFPFDVVLLDMNLPDGHGLDLLGQLRAAGFEGGVLALTAATELPVVRRALALGVVQYLVKPFGFDELAARLTGFRSADALLAGDGRLGGQDQIDDVFRVGRHRGAEELPKGLTDGTLRTVVDAVRAADAGLSASEVGERLGMSRVTARRYLEHLVAIGRVDRRARHGGRGRPEQEYVWRAGAARR</sequence>
<dbReference type="SUPFAM" id="SSF52172">
    <property type="entry name" value="CheY-like"/>
    <property type="match status" value="1"/>
</dbReference>
<dbReference type="GO" id="GO:0003677">
    <property type="term" value="F:DNA binding"/>
    <property type="evidence" value="ECO:0007669"/>
    <property type="project" value="UniProtKB-KW"/>
</dbReference>
<keyword evidence="5 9" id="KW-0805">Transcription regulation</keyword>
<dbReference type="RefSeq" id="WP_229667022.1">
    <property type="nucleotide sequence ID" value="NZ_BMLA01000001.1"/>
</dbReference>
<evidence type="ECO:0000256" key="3">
    <source>
        <dbReference type="ARBA" id="ARBA00022553"/>
    </source>
</evidence>
<keyword evidence="2 9" id="KW-0963">Cytoplasm</keyword>
<evidence type="ECO:0000256" key="10">
    <source>
        <dbReference type="PROSITE-ProRule" id="PRU00169"/>
    </source>
</evidence>
<dbReference type="InterPro" id="IPR024187">
    <property type="entry name" value="Sig_transdc_resp-reg_cit/mal"/>
</dbReference>
<evidence type="ECO:0000256" key="6">
    <source>
        <dbReference type="ARBA" id="ARBA00023125"/>
    </source>
</evidence>
<dbReference type="GO" id="GO:0000156">
    <property type="term" value="F:phosphorelay response regulator activity"/>
    <property type="evidence" value="ECO:0007669"/>
    <property type="project" value="TreeGrafter"/>
</dbReference>
<dbReference type="Gene3D" id="1.10.10.10">
    <property type="entry name" value="Winged helix-like DNA-binding domain superfamily/Winged helix DNA-binding domain"/>
    <property type="match status" value="1"/>
</dbReference>
<name>A0A7W7L2G7_9MICC</name>
<gene>
    <name evidence="12" type="ORF">BJ976_000794</name>
</gene>
<evidence type="ECO:0000256" key="5">
    <source>
        <dbReference type="ARBA" id="ARBA00023015"/>
    </source>
</evidence>
<evidence type="ECO:0000313" key="13">
    <source>
        <dbReference type="Proteomes" id="UP000560081"/>
    </source>
</evidence>
<dbReference type="InterPro" id="IPR036390">
    <property type="entry name" value="WH_DNA-bd_sf"/>
</dbReference>
<reference evidence="12 13" key="1">
    <citation type="submission" date="2020-08" db="EMBL/GenBank/DDBJ databases">
        <title>Sequencing the genomes of 1000 actinobacteria strains.</title>
        <authorList>
            <person name="Klenk H.-P."/>
        </authorList>
    </citation>
    <scope>NUCLEOTIDE SEQUENCE [LARGE SCALE GENOMIC DNA]</scope>
    <source>
        <strain evidence="12 13">DSM 19079</strain>
    </source>
</reference>
<dbReference type="SMART" id="SM00448">
    <property type="entry name" value="REC"/>
    <property type="match status" value="1"/>
</dbReference>
<keyword evidence="4 9" id="KW-0902">Two-component regulatory system</keyword>
<dbReference type="InterPro" id="IPR001789">
    <property type="entry name" value="Sig_transdc_resp-reg_receiver"/>
</dbReference>
<comment type="subcellular location">
    <subcellularLocation>
        <location evidence="1 9">Cytoplasm</location>
    </subcellularLocation>
</comment>
<evidence type="ECO:0000259" key="11">
    <source>
        <dbReference type="PROSITE" id="PS50110"/>
    </source>
</evidence>
<evidence type="ECO:0000256" key="9">
    <source>
        <dbReference type="PIRNR" id="PIRNR006171"/>
    </source>
</evidence>
<evidence type="ECO:0000256" key="2">
    <source>
        <dbReference type="ARBA" id="ARBA00022490"/>
    </source>
</evidence>
<feature type="modified residue" description="4-aspartylphosphate" evidence="10">
    <location>
        <position position="55"/>
    </location>
</feature>
<dbReference type="InterPro" id="IPR005471">
    <property type="entry name" value="Tscrpt_reg_IclR_N"/>
</dbReference>
<comment type="caution">
    <text evidence="12">The sequence shown here is derived from an EMBL/GenBank/DDBJ whole genome shotgun (WGS) entry which is preliminary data.</text>
</comment>
<dbReference type="PIRSF" id="PIRSF006171">
    <property type="entry name" value="RR_citrat_malat"/>
    <property type="match status" value="1"/>
</dbReference>
<evidence type="ECO:0000256" key="4">
    <source>
        <dbReference type="ARBA" id="ARBA00023012"/>
    </source>
</evidence>
<evidence type="ECO:0000256" key="7">
    <source>
        <dbReference type="ARBA" id="ARBA00023159"/>
    </source>
</evidence>
<evidence type="ECO:0000313" key="12">
    <source>
        <dbReference type="EMBL" id="MBB4882443.1"/>
    </source>
</evidence>
<proteinExistence type="predicted"/>
<feature type="domain" description="Response regulatory" evidence="11">
    <location>
        <begin position="1"/>
        <end position="120"/>
    </location>
</feature>
<dbReference type="InterPro" id="IPR051271">
    <property type="entry name" value="2C-system_Tx_regulators"/>
</dbReference>
<evidence type="ECO:0000256" key="1">
    <source>
        <dbReference type="ARBA" id="ARBA00004496"/>
    </source>
</evidence>
<keyword evidence="13" id="KW-1185">Reference proteome</keyword>
<protein>
    <recommendedName>
        <fullName evidence="9">Transcriptional regulatory protein</fullName>
    </recommendedName>
</protein>
<dbReference type="PANTHER" id="PTHR45526:SF1">
    <property type="entry name" value="TRANSCRIPTIONAL REGULATORY PROTEIN DCUR-RELATED"/>
    <property type="match status" value="1"/>
</dbReference>
<dbReference type="EMBL" id="JACHMC010000001">
    <property type="protein sequence ID" value="MBB4882443.1"/>
    <property type="molecule type" value="Genomic_DNA"/>
</dbReference>
<dbReference type="GO" id="GO:0005737">
    <property type="term" value="C:cytoplasm"/>
    <property type="evidence" value="ECO:0007669"/>
    <property type="project" value="UniProtKB-SubCell"/>
</dbReference>
<keyword evidence="8 9" id="KW-0804">Transcription</keyword>
<dbReference type="Pfam" id="PF00072">
    <property type="entry name" value="Response_reg"/>
    <property type="match status" value="1"/>
</dbReference>
<keyword evidence="7 9" id="KW-0010">Activator</keyword>
<keyword evidence="3 10" id="KW-0597">Phosphoprotein</keyword>